<proteinExistence type="predicted"/>
<comment type="caution">
    <text evidence="3">The sequence shown here is derived from an EMBL/GenBank/DDBJ whole genome shotgun (WGS) entry which is preliminary data.</text>
</comment>
<evidence type="ECO:0000256" key="1">
    <source>
        <dbReference type="SAM" id="Coils"/>
    </source>
</evidence>
<keyword evidence="2" id="KW-0812">Transmembrane</keyword>
<dbReference type="Proteomes" id="UP001159363">
    <property type="component" value="Chromosome 3"/>
</dbReference>
<evidence type="ECO:0000313" key="3">
    <source>
        <dbReference type="EMBL" id="KAJ8888830.1"/>
    </source>
</evidence>
<evidence type="ECO:0000256" key="2">
    <source>
        <dbReference type="SAM" id="Phobius"/>
    </source>
</evidence>
<keyword evidence="1" id="KW-0175">Coiled coil</keyword>
<reference evidence="3 4" key="1">
    <citation type="submission" date="2023-02" db="EMBL/GenBank/DDBJ databases">
        <title>LHISI_Scaffold_Assembly.</title>
        <authorList>
            <person name="Stuart O.P."/>
            <person name="Cleave R."/>
            <person name="Magrath M.J.L."/>
            <person name="Mikheyev A.S."/>
        </authorList>
    </citation>
    <scope>NUCLEOTIDE SEQUENCE [LARGE SCALE GENOMIC DNA]</scope>
    <source>
        <strain evidence="3">Daus_M_001</strain>
        <tissue evidence="3">Leg muscle</tissue>
    </source>
</reference>
<dbReference type="EMBL" id="JARBHB010000003">
    <property type="protein sequence ID" value="KAJ8888830.1"/>
    <property type="molecule type" value="Genomic_DNA"/>
</dbReference>
<gene>
    <name evidence="3" type="ORF">PR048_008324</name>
</gene>
<name>A0ABQ9HWW0_9NEOP</name>
<protein>
    <submittedName>
        <fullName evidence="3">Uncharacterized protein</fullName>
    </submittedName>
</protein>
<keyword evidence="2" id="KW-1133">Transmembrane helix</keyword>
<keyword evidence="2" id="KW-0472">Membrane</keyword>
<keyword evidence="4" id="KW-1185">Reference proteome</keyword>
<feature type="transmembrane region" description="Helical" evidence="2">
    <location>
        <begin position="295"/>
        <end position="314"/>
    </location>
</feature>
<feature type="coiled-coil region" evidence="1">
    <location>
        <begin position="176"/>
        <end position="218"/>
    </location>
</feature>
<accession>A0ABQ9HWW0</accession>
<sequence>MELSYVEACRLPGFYYKLVVRLSQLWYCSRNQNYCYVMLYVLQLVCPGYAQLSPIYSMRLAEKSRAPEVFPPPVVPLVLCYEDQIKPTPCEGSHQCDRVESRARSLSDFCKWGLYRTMPLVGRFSLVSPVSPLLHSGAAPISHFILHSSALDLAVMSCPHLSTQPPNFAIFGEGNHTHAERQRERERETLRERERETLRETERDIERKREKWRSLNTANHADLRNFHGRRPEMSPVRNTTITNNIKLTTSPDLDPKKKYAQHVYLSCCLPEHTGRRGSKLWWGVSKTLGMQKARGLKMIVWLKYLFGYILLLIVSKGRKSTVEIDIETCQ</sequence>
<organism evidence="3 4">
    <name type="scientific">Dryococelus australis</name>
    <dbReference type="NCBI Taxonomy" id="614101"/>
    <lineage>
        <taxon>Eukaryota</taxon>
        <taxon>Metazoa</taxon>
        <taxon>Ecdysozoa</taxon>
        <taxon>Arthropoda</taxon>
        <taxon>Hexapoda</taxon>
        <taxon>Insecta</taxon>
        <taxon>Pterygota</taxon>
        <taxon>Neoptera</taxon>
        <taxon>Polyneoptera</taxon>
        <taxon>Phasmatodea</taxon>
        <taxon>Verophasmatodea</taxon>
        <taxon>Anareolatae</taxon>
        <taxon>Phasmatidae</taxon>
        <taxon>Eurycanthinae</taxon>
        <taxon>Dryococelus</taxon>
    </lineage>
</organism>
<evidence type="ECO:0000313" key="4">
    <source>
        <dbReference type="Proteomes" id="UP001159363"/>
    </source>
</evidence>